<dbReference type="PANTHER" id="PTHR38342:SF1">
    <property type="entry name" value="SLR5037 PROTEIN"/>
    <property type="match status" value="1"/>
</dbReference>
<dbReference type="InterPro" id="IPR005180">
    <property type="entry name" value="DUF302"/>
</dbReference>
<dbReference type="EMBL" id="RQXT01000065">
    <property type="protein sequence ID" value="RRH91038.1"/>
    <property type="molecule type" value="Genomic_DNA"/>
</dbReference>
<evidence type="ECO:0000259" key="1">
    <source>
        <dbReference type="Pfam" id="PF03625"/>
    </source>
</evidence>
<organism evidence="2 3">
    <name type="scientific">Mesorhizobium tamadayense</name>
    <dbReference type="NCBI Taxonomy" id="425306"/>
    <lineage>
        <taxon>Bacteria</taxon>
        <taxon>Pseudomonadati</taxon>
        <taxon>Pseudomonadota</taxon>
        <taxon>Alphaproteobacteria</taxon>
        <taxon>Hyphomicrobiales</taxon>
        <taxon>Phyllobacteriaceae</taxon>
        <taxon>Mesorhizobium</taxon>
    </lineage>
</organism>
<sequence>MSYYLSKRLDMPFAAAIEHVTKKLAGKGFGILTRIDVQHTMKVKLGVDFKPYMILGACNPHFAWRALQAEDKIGAMLPCNVIVTEFAPDKVEVAAIDPAAAMGAIANPQLTAIAKDVRLLLQEMISEL</sequence>
<dbReference type="RefSeq" id="WP_125006220.1">
    <property type="nucleotide sequence ID" value="NZ_RQXT01000065.1"/>
</dbReference>
<gene>
    <name evidence="2" type="ORF">EH240_32500</name>
</gene>
<evidence type="ECO:0000313" key="3">
    <source>
        <dbReference type="Proteomes" id="UP000273786"/>
    </source>
</evidence>
<dbReference type="InterPro" id="IPR016796">
    <property type="entry name" value="UCP021774"/>
</dbReference>
<protein>
    <submittedName>
        <fullName evidence="2">DUF302 domain-containing protein</fullName>
    </submittedName>
</protein>
<dbReference type="CDD" id="cd14797">
    <property type="entry name" value="DUF302"/>
    <property type="match status" value="1"/>
</dbReference>
<dbReference type="Pfam" id="PF03625">
    <property type="entry name" value="DUF302"/>
    <property type="match status" value="1"/>
</dbReference>
<comment type="caution">
    <text evidence="2">The sequence shown here is derived from an EMBL/GenBank/DDBJ whole genome shotgun (WGS) entry which is preliminary data.</text>
</comment>
<dbReference type="AlphaFoldDB" id="A0A3P3F0G7"/>
<dbReference type="OrthoDB" id="9791067at2"/>
<dbReference type="InterPro" id="IPR035923">
    <property type="entry name" value="TT1751-like_sf"/>
</dbReference>
<dbReference type="Gene3D" id="3.30.310.70">
    <property type="entry name" value="TT1751-like domain"/>
    <property type="match status" value="1"/>
</dbReference>
<feature type="domain" description="DUF302" evidence="1">
    <location>
        <begin position="35"/>
        <end position="98"/>
    </location>
</feature>
<dbReference type="Proteomes" id="UP000273786">
    <property type="component" value="Unassembled WGS sequence"/>
</dbReference>
<accession>A0A3P3F0G7</accession>
<name>A0A3P3F0G7_9HYPH</name>
<dbReference type="SUPFAM" id="SSF103247">
    <property type="entry name" value="TT1751-like"/>
    <property type="match status" value="1"/>
</dbReference>
<evidence type="ECO:0000313" key="2">
    <source>
        <dbReference type="EMBL" id="RRH91038.1"/>
    </source>
</evidence>
<dbReference type="PANTHER" id="PTHR38342">
    <property type="entry name" value="SLR5037 PROTEIN"/>
    <property type="match status" value="1"/>
</dbReference>
<dbReference type="PIRSF" id="PIRSF021774">
    <property type="entry name" value="UCP021774"/>
    <property type="match status" value="1"/>
</dbReference>
<keyword evidence="3" id="KW-1185">Reference proteome</keyword>
<proteinExistence type="predicted"/>
<reference evidence="2 3" key="1">
    <citation type="submission" date="2018-11" db="EMBL/GenBank/DDBJ databases">
        <title>the genome of Mesorhizobium tamadayense DSM 28320.</title>
        <authorList>
            <person name="Gao J."/>
        </authorList>
    </citation>
    <scope>NUCLEOTIDE SEQUENCE [LARGE SCALE GENOMIC DNA]</scope>
    <source>
        <strain evidence="2 3">DSM 28320</strain>
    </source>
</reference>